<accession>A0A194W7E0</accession>
<dbReference type="PANTHER" id="PTHR11638:SF18">
    <property type="entry name" value="HEAT SHOCK PROTEIN 104"/>
    <property type="match status" value="1"/>
</dbReference>
<dbReference type="GO" id="GO:0005524">
    <property type="term" value="F:ATP binding"/>
    <property type="evidence" value="ECO:0007669"/>
    <property type="project" value="UniProtKB-KW"/>
</dbReference>
<sequence length="679" mass="75556">MTRRRTSQPQMNPSSDEEYVAKALGFSNTIRARILLQQNNYDCEEAIQSWLTMASTLPPPPPIVPETECPAVSQPLQENGSDSEKSTNEEVHTPSPDATKTPLDDSLAEWDFTLPHVTAPATLANGGEYGRKELPLSDLIGAIQEGEECESVRKYLAFHDFKVVQAHINDQVEGFPAMFYVVQRRDPDLIRLWVRYGGDVDVRATCGLSKDVPLLALAVALGGSFKTDTTDLVSTLLSLGASPLAIPKAFYMPHTRDLPPEGPGDQEMPELAQQPGLMSWCTPSARALLAARLNYRQRCNMCMSSLLKPHGTRAKQVTRYKDAENLLGVPYFLIGQTQAAQFLIKRLLQHLAKPPNTPLVMVFAGPSGHGKTELARKLGELISLEMEIVDCTNKSDEKEMFGARSPYQGWEKGSPLNNFLARKAGTRCIVFLDEFEKTTEDVRQTLLLPFQNGEYEDRTTKGIVDCSKTIWILATNAFDTTIHDFCKSKNDALFRSTDQTAIQKVVRGLCKTLRAEAISKFGAPLTGRITEFVPFLTFSDAEQAAVAHKYLTELGKELAKPIVISEEETRQRFVGNIDLQVPKDYSVCRIIAKEDYLEQLGARSVINGVRRMIEGKVLDHYLELEGEIREDQGVTTYRVMVNQEDGIEVCYVRPSTTMANRVASQTEEIIVEDQEPGSG</sequence>
<feature type="compositionally biased region" description="Basic and acidic residues" evidence="3">
    <location>
        <begin position="82"/>
        <end position="92"/>
    </location>
</feature>
<organism evidence="5 6">
    <name type="scientific">Cytospora mali</name>
    <name type="common">Apple Valsa canker fungus</name>
    <name type="synonym">Valsa mali</name>
    <dbReference type="NCBI Taxonomy" id="578113"/>
    <lineage>
        <taxon>Eukaryota</taxon>
        <taxon>Fungi</taxon>
        <taxon>Dikarya</taxon>
        <taxon>Ascomycota</taxon>
        <taxon>Pezizomycotina</taxon>
        <taxon>Sordariomycetes</taxon>
        <taxon>Sordariomycetidae</taxon>
        <taxon>Diaporthales</taxon>
        <taxon>Cytosporaceae</taxon>
        <taxon>Cytospora</taxon>
    </lineage>
</organism>
<dbReference type="SMR" id="A0A194W7E0"/>
<dbReference type="InterPro" id="IPR001270">
    <property type="entry name" value="ClpA/B"/>
</dbReference>
<feature type="region of interest" description="Disordered" evidence="3">
    <location>
        <begin position="57"/>
        <end position="103"/>
    </location>
</feature>
<evidence type="ECO:0000256" key="2">
    <source>
        <dbReference type="ARBA" id="ARBA00022840"/>
    </source>
</evidence>
<dbReference type="AlphaFoldDB" id="A0A194W7E0"/>
<proteinExistence type="predicted"/>
<dbReference type="SUPFAM" id="SSF52540">
    <property type="entry name" value="P-loop containing nucleoside triphosphate hydrolases"/>
    <property type="match status" value="1"/>
</dbReference>
<dbReference type="InterPro" id="IPR050130">
    <property type="entry name" value="ClpA_ClpB"/>
</dbReference>
<dbReference type="EMBL" id="CM003105">
    <property type="protein sequence ID" value="KUI72177.1"/>
    <property type="molecule type" value="Genomic_DNA"/>
</dbReference>
<evidence type="ECO:0000256" key="3">
    <source>
        <dbReference type="SAM" id="MobiDB-lite"/>
    </source>
</evidence>
<name>A0A194W7E0_CYTMA</name>
<reference evidence="5" key="1">
    <citation type="submission" date="2014-12" db="EMBL/GenBank/DDBJ databases">
        <title>Genome Sequence of Valsa Canker Pathogens Uncovers a Specific Adaption of Colonization on Woody Bark.</title>
        <authorList>
            <person name="Yin Z."/>
            <person name="Liu H."/>
            <person name="Gao X."/>
            <person name="Li Z."/>
            <person name="Song N."/>
            <person name="Ke X."/>
            <person name="Dai Q."/>
            <person name="Wu Y."/>
            <person name="Sun Y."/>
            <person name="Xu J.-R."/>
            <person name="Kang Z.K."/>
            <person name="Wang L."/>
            <person name="Huang L."/>
        </authorList>
    </citation>
    <scope>NUCLEOTIDE SEQUENCE [LARGE SCALE GENOMIC DNA]</scope>
    <source>
        <strain evidence="5">03-8</strain>
    </source>
</reference>
<dbReference type="Proteomes" id="UP000078559">
    <property type="component" value="Chromosome 8"/>
</dbReference>
<evidence type="ECO:0000313" key="6">
    <source>
        <dbReference type="Proteomes" id="UP000078559"/>
    </source>
</evidence>
<dbReference type="PRINTS" id="PR00300">
    <property type="entry name" value="CLPPROTEASEA"/>
</dbReference>
<dbReference type="InterPro" id="IPR027417">
    <property type="entry name" value="P-loop_NTPase"/>
</dbReference>
<protein>
    <submittedName>
        <fullName evidence="5">Chaperone protein ClpB</fullName>
    </submittedName>
</protein>
<evidence type="ECO:0000313" key="5">
    <source>
        <dbReference type="EMBL" id="KUI72177.1"/>
    </source>
</evidence>
<dbReference type="Gene3D" id="3.40.50.300">
    <property type="entry name" value="P-loop containing nucleotide triphosphate hydrolases"/>
    <property type="match status" value="1"/>
</dbReference>
<keyword evidence="6" id="KW-1185">Reference proteome</keyword>
<dbReference type="InterPro" id="IPR003593">
    <property type="entry name" value="AAA+_ATPase"/>
</dbReference>
<dbReference type="GO" id="GO:0034605">
    <property type="term" value="P:cellular response to heat"/>
    <property type="evidence" value="ECO:0007669"/>
    <property type="project" value="TreeGrafter"/>
</dbReference>
<dbReference type="GO" id="GO:0005737">
    <property type="term" value="C:cytoplasm"/>
    <property type="evidence" value="ECO:0007669"/>
    <property type="project" value="TreeGrafter"/>
</dbReference>
<keyword evidence="2" id="KW-0067">ATP-binding</keyword>
<evidence type="ECO:0000256" key="1">
    <source>
        <dbReference type="ARBA" id="ARBA00022741"/>
    </source>
</evidence>
<dbReference type="GO" id="GO:0016887">
    <property type="term" value="F:ATP hydrolysis activity"/>
    <property type="evidence" value="ECO:0007669"/>
    <property type="project" value="InterPro"/>
</dbReference>
<dbReference type="OrthoDB" id="47330at2759"/>
<dbReference type="PANTHER" id="PTHR11638">
    <property type="entry name" value="ATP-DEPENDENT CLP PROTEASE"/>
    <property type="match status" value="1"/>
</dbReference>
<dbReference type="SMART" id="SM00382">
    <property type="entry name" value="AAA"/>
    <property type="match status" value="1"/>
</dbReference>
<feature type="domain" description="AAA+ ATPase" evidence="4">
    <location>
        <begin position="357"/>
        <end position="506"/>
    </location>
</feature>
<dbReference type="InterPro" id="IPR003959">
    <property type="entry name" value="ATPase_AAA_core"/>
</dbReference>
<evidence type="ECO:0000259" key="4">
    <source>
        <dbReference type="SMART" id="SM00382"/>
    </source>
</evidence>
<dbReference type="Pfam" id="PF07724">
    <property type="entry name" value="AAA_2"/>
    <property type="match status" value="1"/>
</dbReference>
<keyword evidence="1" id="KW-0547">Nucleotide-binding</keyword>
<gene>
    <name evidence="5" type="ORF">VM1G_07553</name>
</gene>